<evidence type="ECO:0000313" key="7">
    <source>
        <dbReference type="Proteomes" id="UP000292423"/>
    </source>
</evidence>
<dbReference type="Pfam" id="PF01568">
    <property type="entry name" value="Molydop_binding"/>
    <property type="match status" value="1"/>
</dbReference>
<dbReference type="RefSeq" id="WP_130414157.1">
    <property type="nucleotide sequence ID" value="NZ_SHKX01000013.1"/>
</dbReference>
<dbReference type="SUPFAM" id="SSF50692">
    <property type="entry name" value="ADC-like"/>
    <property type="match status" value="1"/>
</dbReference>
<dbReference type="InterPro" id="IPR050612">
    <property type="entry name" value="Prok_Mopterin_Oxidored"/>
</dbReference>
<dbReference type="AlphaFoldDB" id="A0A4Q7YNV3"/>
<evidence type="ECO:0000256" key="2">
    <source>
        <dbReference type="ARBA" id="ARBA00022723"/>
    </source>
</evidence>
<dbReference type="EMBL" id="SHKX01000013">
    <property type="protein sequence ID" value="RZU38521.1"/>
    <property type="molecule type" value="Genomic_DNA"/>
</dbReference>
<feature type="domain" description="4Fe-4S Mo/W bis-MGD-type" evidence="5">
    <location>
        <begin position="18"/>
        <end position="74"/>
    </location>
</feature>
<dbReference type="SMART" id="SM00926">
    <property type="entry name" value="Molybdop_Fe4S4"/>
    <property type="match status" value="1"/>
</dbReference>
<proteinExistence type="inferred from homology"/>
<dbReference type="PROSITE" id="PS51669">
    <property type="entry name" value="4FE4S_MOW_BIS_MGD"/>
    <property type="match status" value="1"/>
</dbReference>
<accession>A0A4Q7YNV3</accession>
<organism evidence="6 7">
    <name type="scientific">Fluviicoccus keumensis</name>
    <dbReference type="NCBI Taxonomy" id="1435465"/>
    <lineage>
        <taxon>Bacteria</taxon>
        <taxon>Pseudomonadati</taxon>
        <taxon>Pseudomonadota</taxon>
        <taxon>Gammaproteobacteria</taxon>
        <taxon>Moraxellales</taxon>
        <taxon>Moraxellaceae</taxon>
        <taxon>Fluviicoccus</taxon>
    </lineage>
</organism>
<dbReference type="InterPro" id="IPR006963">
    <property type="entry name" value="Mopterin_OxRdtase_4Fe-4S_dom"/>
</dbReference>
<evidence type="ECO:0000256" key="4">
    <source>
        <dbReference type="ARBA" id="ARBA00023014"/>
    </source>
</evidence>
<dbReference type="Gene3D" id="3.40.50.740">
    <property type="match status" value="1"/>
</dbReference>
<dbReference type="GO" id="GO:0016491">
    <property type="term" value="F:oxidoreductase activity"/>
    <property type="evidence" value="ECO:0007669"/>
    <property type="project" value="InterPro"/>
</dbReference>
<dbReference type="OrthoDB" id="9815647at2"/>
<dbReference type="Proteomes" id="UP000292423">
    <property type="component" value="Unassembled WGS sequence"/>
</dbReference>
<evidence type="ECO:0000259" key="5">
    <source>
        <dbReference type="PROSITE" id="PS51669"/>
    </source>
</evidence>
<name>A0A4Q7YNV3_9GAMM</name>
<keyword evidence="7" id="KW-1185">Reference proteome</keyword>
<dbReference type="GO" id="GO:0043546">
    <property type="term" value="F:molybdopterin cofactor binding"/>
    <property type="evidence" value="ECO:0007669"/>
    <property type="project" value="InterPro"/>
</dbReference>
<comment type="caution">
    <text evidence="6">The sequence shown here is derived from an EMBL/GenBank/DDBJ whole genome shotgun (WGS) entry which is preliminary data.</text>
</comment>
<sequence length="788" mass="86250">MTAIAHVQTGPAAVPATADNLATACALCSHNCGLRVDVKDNVIVEVRADDSHPATQGYSCNKAYAIAHYVGHKQRVTHPLKKQPDGSFARISWDQAISEIAAKLNAIRAAHAPRSIAFAGLGGQGNHSAGLGGIPLMLGLGTPMVFTALAQEKSQHWLNDRRMIRGRNDIYLVPDKHHTKFLLLMGSNPHISNQGANPKEAMKDIFRDPERRMVAVDPRITETTRLADRHLRIKPSGDVFLLLALAGVIVQENLQDHAFLQAKAKDFERLEAMFSRIDIARMALLSGLDEADIRATARELATIKPAAISIDLGLEHGEHNTLTSFLVRVLSLMTGNFGRKGGNIFVQLFGPPMPFLENMTQALASSIEAIPALLPIPQFPPAILPEEITTSHPDRIRALVSDGANPLSSYPDTYRFREAFAQLELLVVIDPAMSETAWMADYVLPAPTGYEKWEMSIFPKDVIAPQVRPPVVSGPEEALPEVEIYYRLARALGIAPAAPAFLYTLARKADTPLGMAAYLAAVNSVAAAGITGGVGSVVARSAYLTYETLGPTLPNPMLAYVWLAVLGYAATRRDQIIRALPELKGVRNPLALALMLFRKLVDHPEGALLGHYEFERNLEYYNGFKDGKVRVWFADYARDLERLMGAEPEKVDPAYPFVLNGGLRTGFTANTIMQDPAWRKGKGPHAALYMAKEDAEALGVQAGERVKIRSRRGEVFAPVKIDAGTQPGHLHLPNMLGQRYPDPVTGELKQTGVPINELVDLMDRDPYTACPHTRRIRVRVEKVTEEAA</sequence>
<keyword evidence="3" id="KW-0408">Iron</keyword>
<keyword evidence="4" id="KW-0411">Iron-sulfur</keyword>
<dbReference type="PANTHER" id="PTHR43742">
    <property type="entry name" value="TRIMETHYLAMINE-N-OXIDE REDUCTASE"/>
    <property type="match status" value="1"/>
</dbReference>
<protein>
    <submittedName>
        <fullName evidence="6">Anaerobic selenocysteine-containing dehydrogenase</fullName>
    </submittedName>
</protein>
<dbReference type="InterPro" id="IPR006657">
    <property type="entry name" value="MoPterin_dinucl-bd_dom"/>
</dbReference>
<dbReference type="GO" id="GO:0051536">
    <property type="term" value="F:iron-sulfur cluster binding"/>
    <property type="evidence" value="ECO:0007669"/>
    <property type="project" value="UniProtKB-KW"/>
</dbReference>
<reference evidence="6 7" key="1">
    <citation type="submission" date="2019-02" db="EMBL/GenBank/DDBJ databases">
        <title>Genomic Encyclopedia of Type Strains, Phase IV (KMG-IV): sequencing the most valuable type-strain genomes for metagenomic binning, comparative biology and taxonomic classification.</title>
        <authorList>
            <person name="Goeker M."/>
        </authorList>
    </citation>
    <scope>NUCLEOTIDE SEQUENCE [LARGE SCALE GENOMIC DNA]</scope>
    <source>
        <strain evidence="6 7">DSM 105135</strain>
    </source>
</reference>
<dbReference type="Gene3D" id="2.20.25.90">
    <property type="entry name" value="ADC-like domains"/>
    <property type="match status" value="1"/>
</dbReference>
<gene>
    <name evidence="6" type="ORF">EV700_2456</name>
</gene>
<dbReference type="InterPro" id="IPR009010">
    <property type="entry name" value="Asp_de-COase-like_dom_sf"/>
</dbReference>
<keyword evidence="2" id="KW-0479">Metal-binding</keyword>
<dbReference type="Pfam" id="PF04879">
    <property type="entry name" value="Molybdop_Fe4S4"/>
    <property type="match status" value="1"/>
</dbReference>
<evidence type="ECO:0000256" key="3">
    <source>
        <dbReference type="ARBA" id="ARBA00023004"/>
    </source>
</evidence>
<evidence type="ECO:0000313" key="6">
    <source>
        <dbReference type="EMBL" id="RZU38521.1"/>
    </source>
</evidence>
<dbReference type="SUPFAM" id="SSF53706">
    <property type="entry name" value="Formate dehydrogenase/DMSO reductase, domains 1-3"/>
    <property type="match status" value="1"/>
</dbReference>
<dbReference type="GO" id="GO:0046872">
    <property type="term" value="F:metal ion binding"/>
    <property type="evidence" value="ECO:0007669"/>
    <property type="project" value="UniProtKB-KW"/>
</dbReference>
<dbReference type="InterPro" id="IPR006656">
    <property type="entry name" value="Mopterin_OxRdtase"/>
</dbReference>
<dbReference type="Pfam" id="PF00384">
    <property type="entry name" value="Molybdopterin"/>
    <property type="match status" value="1"/>
</dbReference>
<dbReference type="Gene3D" id="3.40.228.10">
    <property type="entry name" value="Dimethylsulfoxide Reductase, domain 2"/>
    <property type="match status" value="1"/>
</dbReference>
<dbReference type="Gene3D" id="2.40.40.20">
    <property type="match status" value="1"/>
</dbReference>
<evidence type="ECO:0000256" key="1">
    <source>
        <dbReference type="ARBA" id="ARBA00010312"/>
    </source>
</evidence>
<comment type="similarity">
    <text evidence="1">Belongs to the prokaryotic molybdopterin-containing oxidoreductase family.</text>
</comment>